<keyword evidence="4" id="KW-1185">Reference proteome</keyword>
<protein>
    <submittedName>
        <fullName evidence="2 3">Uncharacterized protein</fullName>
    </submittedName>
</protein>
<reference evidence="3" key="3">
    <citation type="submission" date="2018-08" db="UniProtKB">
        <authorList>
            <consortium name="EnsemblPlants"/>
        </authorList>
    </citation>
    <scope>IDENTIFICATION</scope>
    <source>
        <strain evidence="3">cv. Bd21</strain>
    </source>
</reference>
<evidence type="ECO:0000313" key="4">
    <source>
        <dbReference type="Proteomes" id="UP000008810"/>
    </source>
</evidence>
<dbReference type="Gramene" id="PNT75551">
    <property type="protein sequence ID" value="PNT75551"/>
    <property type="gene ID" value="BRADI_1g34509v3"/>
</dbReference>
<evidence type="ECO:0000313" key="2">
    <source>
        <dbReference type="EMBL" id="PNT75551.1"/>
    </source>
</evidence>
<feature type="region of interest" description="Disordered" evidence="1">
    <location>
        <begin position="1"/>
        <end position="144"/>
    </location>
</feature>
<dbReference type="Proteomes" id="UP000008810">
    <property type="component" value="Chromosome 1"/>
</dbReference>
<organism evidence="2">
    <name type="scientific">Brachypodium distachyon</name>
    <name type="common">Purple false brome</name>
    <name type="synonym">Trachynia distachya</name>
    <dbReference type="NCBI Taxonomy" id="15368"/>
    <lineage>
        <taxon>Eukaryota</taxon>
        <taxon>Viridiplantae</taxon>
        <taxon>Streptophyta</taxon>
        <taxon>Embryophyta</taxon>
        <taxon>Tracheophyta</taxon>
        <taxon>Spermatophyta</taxon>
        <taxon>Magnoliopsida</taxon>
        <taxon>Liliopsida</taxon>
        <taxon>Poales</taxon>
        <taxon>Poaceae</taxon>
        <taxon>BOP clade</taxon>
        <taxon>Pooideae</taxon>
        <taxon>Stipodae</taxon>
        <taxon>Brachypodieae</taxon>
        <taxon>Brachypodium</taxon>
    </lineage>
</organism>
<dbReference type="EnsemblPlants" id="PNT75551">
    <property type="protein sequence ID" value="PNT75551"/>
    <property type="gene ID" value="BRADI_1g34509v3"/>
</dbReference>
<dbReference type="InParanoid" id="A0A2K2DMQ3"/>
<feature type="compositionally biased region" description="Gly residues" evidence="1">
    <location>
        <begin position="185"/>
        <end position="195"/>
    </location>
</feature>
<accession>A0A2K2DMQ3</accession>
<reference evidence="2" key="2">
    <citation type="submission" date="2017-06" db="EMBL/GenBank/DDBJ databases">
        <title>WGS assembly of Brachypodium distachyon.</title>
        <authorList>
            <consortium name="The International Brachypodium Initiative"/>
            <person name="Lucas S."/>
            <person name="Harmon-Smith M."/>
            <person name="Lail K."/>
            <person name="Tice H."/>
            <person name="Grimwood J."/>
            <person name="Bruce D."/>
            <person name="Barry K."/>
            <person name="Shu S."/>
            <person name="Lindquist E."/>
            <person name="Wang M."/>
            <person name="Pitluck S."/>
            <person name="Vogel J.P."/>
            <person name="Garvin D.F."/>
            <person name="Mockler T.C."/>
            <person name="Schmutz J."/>
            <person name="Rokhsar D."/>
            <person name="Bevan M.W."/>
        </authorList>
    </citation>
    <scope>NUCLEOTIDE SEQUENCE</scope>
    <source>
        <strain evidence="2">Bd21</strain>
    </source>
</reference>
<name>A0A2K2DMQ3_BRADI</name>
<dbReference type="EMBL" id="CM000880">
    <property type="protein sequence ID" value="PNT75551.1"/>
    <property type="molecule type" value="Genomic_DNA"/>
</dbReference>
<feature type="compositionally biased region" description="Basic and acidic residues" evidence="1">
    <location>
        <begin position="38"/>
        <end position="49"/>
    </location>
</feature>
<feature type="region of interest" description="Disordered" evidence="1">
    <location>
        <begin position="163"/>
        <end position="206"/>
    </location>
</feature>
<evidence type="ECO:0000256" key="1">
    <source>
        <dbReference type="SAM" id="MobiDB-lite"/>
    </source>
</evidence>
<feature type="compositionally biased region" description="Basic and acidic residues" evidence="1">
    <location>
        <begin position="196"/>
        <end position="206"/>
    </location>
</feature>
<sequence length="206" mass="21693">MPPPARGIRPPRRPPASGRRRPGPPCHKQQQWGRKTARRDGKPTRRDGSGGRGRAMTQVAAELLGGEERQGRGWGPRRGSKSTGTSGWAAAGKLVGAGSRRSWSGGRGPRRDGVKEVVGGSEERRGAPAGGRSSTRRWGTFGFRRRTSRGRLGWRWCPARRGRGTAAVSGTFGRSPVGSIAGGEAKSGGRAGGGKGLKERGSEILG</sequence>
<proteinExistence type="predicted"/>
<gene>
    <name evidence="2" type="ORF">BRADI_1g34509v3</name>
</gene>
<reference evidence="2 3" key="1">
    <citation type="journal article" date="2010" name="Nature">
        <title>Genome sequencing and analysis of the model grass Brachypodium distachyon.</title>
        <authorList>
            <consortium name="International Brachypodium Initiative"/>
        </authorList>
    </citation>
    <scope>NUCLEOTIDE SEQUENCE [LARGE SCALE GENOMIC DNA]</scope>
    <source>
        <strain evidence="2 3">Bd21</strain>
    </source>
</reference>
<feature type="compositionally biased region" description="Basic and acidic residues" evidence="1">
    <location>
        <begin position="109"/>
        <end position="126"/>
    </location>
</feature>
<dbReference type="AlphaFoldDB" id="A0A2K2DMQ3"/>
<evidence type="ECO:0000313" key="3">
    <source>
        <dbReference type="EnsemblPlants" id="PNT75551"/>
    </source>
</evidence>